<evidence type="ECO:0000256" key="8">
    <source>
        <dbReference type="ARBA" id="ARBA00023004"/>
    </source>
</evidence>
<dbReference type="PRINTS" id="PR00385">
    <property type="entry name" value="P450"/>
</dbReference>
<evidence type="ECO:0000256" key="7">
    <source>
        <dbReference type="ARBA" id="ARBA00023002"/>
    </source>
</evidence>
<dbReference type="SUPFAM" id="SSF48264">
    <property type="entry name" value="Cytochrome P450"/>
    <property type="match status" value="1"/>
</dbReference>
<dbReference type="Gene3D" id="1.10.630.10">
    <property type="entry name" value="Cytochrome P450"/>
    <property type="match status" value="1"/>
</dbReference>
<dbReference type="InterPro" id="IPR001128">
    <property type="entry name" value="Cyt_P450"/>
</dbReference>
<keyword evidence="13" id="KW-1185">Reference proteome</keyword>
<comment type="similarity">
    <text evidence="3 11">Belongs to the cytochrome P450 family.</text>
</comment>
<dbReference type="InterPro" id="IPR036396">
    <property type="entry name" value="Cyt_P450_sf"/>
</dbReference>
<dbReference type="PANTHER" id="PTHR24287">
    <property type="entry name" value="P450, PUTATIVE (EUROFUNG)-RELATED"/>
    <property type="match status" value="1"/>
</dbReference>
<evidence type="ECO:0000256" key="9">
    <source>
        <dbReference type="ARBA" id="ARBA00023033"/>
    </source>
</evidence>
<evidence type="ECO:0000256" key="2">
    <source>
        <dbReference type="ARBA" id="ARBA00004167"/>
    </source>
</evidence>
<proteinExistence type="inferred from homology"/>
<evidence type="ECO:0000313" key="12">
    <source>
        <dbReference type="EMBL" id="KAK5995320.1"/>
    </source>
</evidence>
<organism evidence="12 13">
    <name type="scientific">Cladobotryum mycophilum</name>
    <dbReference type="NCBI Taxonomy" id="491253"/>
    <lineage>
        <taxon>Eukaryota</taxon>
        <taxon>Fungi</taxon>
        <taxon>Dikarya</taxon>
        <taxon>Ascomycota</taxon>
        <taxon>Pezizomycotina</taxon>
        <taxon>Sordariomycetes</taxon>
        <taxon>Hypocreomycetidae</taxon>
        <taxon>Hypocreales</taxon>
        <taxon>Hypocreaceae</taxon>
        <taxon>Cladobotryum</taxon>
    </lineage>
</organism>
<protein>
    <submittedName>
        <fullName evidence="12">Cytochrome P450 monooxygenase himC</fullName>
    </submittedName>
</protein>
<evidence type="ECO:0000256" key="3">
    <source>
        <dbReference type="ARBA" id="ARBA00010617"/>
    </source>
</evidence>
<dbReference type="EMBL" id="JAVFKD010000004">
    <property type="protein sequence ID" value="KAK5995320.1"/>
    <property type="molecule type" value="Genomic_DNA"/>
</dbReference>
<evidence type="ECO:0000256" key="11">
    <source>
        <dbReference type="RuleBase" id="RU000461"/>
    </source>
</evidence>
<evidence type="ECO:0000256" key="6">
    <source>
        <dbReference type="ARBA" id="ARBA00022989"/>
    </source>
</evidence>
<comment type="caution">
    <text evidence="12">The sequence shown here is derived from an EMBL/GenBank/DDBJ whole genome shotgun (WGS) entry which is preliminary data.</text>
</comment>
<dbReference type="InterPro" id="IPR017972">
    <property type="entry name" value="Cyt_P450_CS"/>
</dbReference>
<keyword evidence="5 11" id="KW-0479">Metal-binding</keyword>
<dbReference type="InterPro" id="IPR002401">
    <property type="entry name" value="Cyt_P450_E_grp-I"/>
</dbReference>
<keyword evidence="9 11" id="KW-0503">Monooxygenase</keyword>
<evidence type="ECO:0000313" key="13">
    <source>
        <dbReference type="Proteomes" id="UP001338125"/>
    </source>
</evidence>
<keyword evidence="6" id="KW-1133">Transmembrane helix</keyword>
<evidence type="ECO:0000256" key="4">
    <source>
        <dbReference type="ARBA" id="ARBA00022692"/>
    </source>
</evidence>
<comment type="cofactor">
    <cofactor evidence="1">
        <name>heme</name>
        <dbReference type="ChEBI" id="CHEBI:30413"/>
    </cofactor>
</comment>
<name>A0ABR0ST34_9HYPO</name>
<keyword evidence="10" id="KW-0472">Membrane</keyword>
<dbReference type="InterPro" id="IPR047146">
    <property type="entry name" value="Cyt_P450_E_CYP52_fungi"/>
</dbReference>
<keyword evidence="4" id="KW-0812">Transmembrane</keyword>
<comment type="subcellular location">
    <subcellularLocation>
        <location evidence="2">Membrane</location>
        <topology evidence="2">Single-pass membrane protein</topology>
    </subcellularLocation>
</comment>
<reference evidence="12 13" key="1">
    <citation type="submission" date="2024-01" db="EMBL/GenBank/DDBJ databases">
        <title>Complete genome of Cladobotryum mycophilum ATHUM6906.</title>
        <authorList>
            <person name="Christinaki A.C."/>
            <person name="Myridakis A.I."/>
            <person name="Kouvelis V.N."/>
        </authorList>
    </citation>
    <scope>NUCLEOTIDE SEQUENCE [LARGE SCALE GENOMIC DNA]</scope>
    <source>
        <strain evidence="12 13">ATHUM6906</strain>
    </source>
</reference>
<dbReference type="Proteomes" id="UP001338125">
    <property type="component" value="Unassembled WGS sequence"/>
</dbReference>
<keyword evidence="7 11" id="KW-0560">Oxidoreductase</keyword>
<keyword evidence="11" id="KW-0349">Heme</keyword>
<gene>
    <name evidence="12" type="ORF">PT974_03723</name>
</gene>
<keyword evidence="8 11" id="KW-0408">Iron</keyword>
<dbReference type="PRINTS" id="PR00463">
    <property type="entry name" value="EP450I"/>
</dbReference>
<evidence type="ECO:0000256" key="10">
    <source>
        <dbReference type="ARBA" id="ARBA00023136"/>
    </source>
</evidence>
<dbReference type="Pfam" id="PF00067">
    <property type="entry name" value="p450"/>
    <property type="match status" value="1"/>
</dbReference>
<dbReference type="CDD" id="cd11063">
    <property type="entry name" value="CYP52"/>
    <property type="match status" value="1"/>
</dbReference>
<accession>A0ABR0ST34</accession>
<dbReference type="PROSITE" id="PS00086">
    <property type="entry name" value="CYTOCHROME_P450"/>
    <property type="match status" value="1"/>
</dbReference>
<dbReference type="PANTHER" id="PTHR24287:SF17">
    <property type="entry name" value="P450, PUTATIVE (EUROFUNG)-RELATED"/>
    <property type="match status" value="1"/>
</dbReference>
<evidence type="ECO:0000256" key="1">
    <source>
        <dbReference type="ARBA" id="ARBA00001971"/>
    </source>
</evidence>
<sequence length="505" mass="58042">MLFLIRDPYFSLYLFFILLPPLLNRIYTHILQWRFSRQKGCQDAQSKEPVKDPFIGFDFIYECIFSKPIERYLEYTHQAFRTLGTTYVSKRWTWETTYTNDSRNIKHVLAVAFDDFELPRLRVSAMAGLLGSGIFTLNGHSWFASRGVLRTSIAKQDKEASIQKLERHFQALLGRIPNDGAVLDLQPLFFWLTMDFATEFLMGHSTNMLDPAASHGKEQQFVDDYLTCSTEIVKKMQLGPLQHFSFNPSAYRARKRIFRYIEDFIDESLQRKTQSGAADMERDVLSELADMTTDRKQLRDHILHILVAGRDTTASVLSNLFFVLSRKPNVYAKLREEVLSVAGSEPATSSQLNQTEYLKWCVQESLRLHPVIPTNAREATRDTILPYGGGKDGNSPLLVKKGNLVMYNVYSMHRDEQVFGPDPEDFVPERWSGLRPGWGYLPFNGGPRICIGQKFALLEAHFLVSRMVQTFEKMEAADDRDWVELYALATTCKNGVDVRLSRCSD</sequence>
<evidence type="ECO:0000256" key="5">
    <source>
        <dbReference type="ARBA" id="ARBA00022723"/>
    </source>
</evidence>
<dbReference type="GO" id="GO:0004497">
    <property type="term" value="F:monooxygenase activity"/>
    <property type="evidence" value="ECO:0007669"/>
    <property type="project" value="UniProtKB-KW"/>
</dbReference>